<keyword evidence="8" id="KW-1185">Reference proteome</keyword>
<dbReference type="OrthoDB" id="757982at2759"/>
<dbReference type="GO" id="GO:0005634">
    <property type="term" value="C:nucleus"/>
    <property type="evidence" value="ECO:0007669"/>
    <property type="project" value="TreeGrafter"/>
</dbReference>
<dbReference type="PROSITE" id="PS50812">
    <property type="entry name" value="PWWP"/>
    <property type="match status" value="1"/>
</dbReference>
<keyword evidence="3" id="KW-0862">Zinc</keyword>
<keyword evidence="1" id="KW-0479">Metal-binding</keyword>
<proteinExistence type="predicted"/>
<reference evidence="7" key="1">
    <citation type="submission" date="2022-01" db="EMBL/GenBank/DDBJ databases">
        <authorList>
            <person name="King R."/>
        </authorList>
    </citation>
    <scope>NUCLEOTIDE SEQUENCE</scope>
</reference>
<evidence type="ECO:0000259" key="5">
    <source>
        <dbReference type="PROSITE" id="PS50812"/>
    </source>
</evidence>
<feature type="domain" description="CW-type" evidence="6">
    <location>
        <begin position="274"/>
        <end position="326"/>
    </location>
</feature>
<dbReference type="PROSITE" id="PS51050">
    <property type="entry name" value="ZF_CW"/>
    <property type="match status" value="1"/>
</dbReference>
<evidence type="ECO:0000256" key="4">
    <source>
        <dbReference type="SAM" id="MobiDB-lite"/>
    </source>
</evidence>
<gene>
    <name evidence="7" type="ORF">PSYICH_LOCUS15213</name>
</gene>
<accession>A0A9P0D661</accession>
<evidence type="ECO:0000313" key="8">
    <source>
        <dbReference type="Proteomes" id="UP001153636"/>
    </source>
</evidence>
<feature type="compositionally biased region" description="Basic and acidic residues" evidence="4">
    <location>
        <begin position="231"/>
        <end position="254"/>
    </location>
</feature>
<dbReference type="PANTHER" id="PTHR15999">
    <property type="entry name" value="ZINC FINGER CW-TYPE PWWP DOMAIN PROTEIN 1"/>
    <property type="match status" value="1"/>
</dbReference>
<dbReference type="EMBL" id="OV651821">
    <property type="protein sequence ID" value="CAH1114962.1"/>
    <property type="molecule type" value="Genomic_DNA"/>
</dbReference>
<dbReference type="Pfam" id="PF07496">
    <property type="entry name" value="zf-CW"/>
    <property type="match status" value="1"/>
</dbReference>
<dbReference type="PANTHER" id="PTHR15999:SF2">
    <property type="entry name" value="ZINC FINGER CW-TYPE PWWP DOMAIN PROTEIN 1"/>
    <property type="match status" value="1"/>
</dbReference>
<evidence type="ECO:0000256" key="3">
    <source>
        <dbReference type="ARBA" id="ARBA00022833"/>
    </source>
</evidence>
<dbReference type="AlphaFoldDB" id="A0A9P0D661"/>
<name>A0A9P0D661_9CUCU</name>
<dbReference type="Gene3D" id="3.30.40.100">
    <property type="match status" value="1"/>
</dbReference>
<feature type="domain" description="PWWP" evidence="5">
    <location>
        <begin position="338"/>
        <end position="404"/>
    </location>
</feature>
<dbReference type="Pfam" id="PF00855">
    <property type="entry name" value="PWWP"/>
    <property type="match status" value="1"/>
</dbReference>
<dbReference type="InterPro" id="IPR011124">
    <property type="entry name" value="Znf_CW"/>
</dbReference>
<dbReference type="CDD" id="cd20145">
    <property type="entry name" value="PWWP_ZCWPW1"/>
    <property type="match status" value="1"/>
</dbReference>
<dbReference type="SUPFAM" id="SSF63748">
    <property type="entry name" value="Tudor/PWWP/MBT"/>
    <property type="match status" value="1"/>
</dbReference>
<feature type="region of interest" description="Disordered" evidence="4">
    <location>
        <begin position="35"/>
        <end position="65"/>
    </location>
</feature>
<dbReference type="InterPro" id="IPR000313">
    <property type="entry name" value="PWWP_dom"/>
</dbReference>
<protein>
    <recommendedName>
        <fullName evidence="9">Zinc finger CW-type PWWP domain protein 1</fullName>
    </recommendedName>
</protein>
<feature type="region of interest" description="Disordered" evidence="4">
    <location>
        <begin position="176"/>
        <end position="254"/>
    </location>
</feature>
<sequence>MPLLSKKAFALPNKTKTPFKVPLLTKENIEKVLNAQNKGVSKRGKFDNDNISNSSSGKSRYKKKTIRKSVSLTLSIEQTSSQTSKKSNDTPKIVESPSLDQSASKFDQSIDDLFDDTPHDDSGVASALTEEVLSRPEVKEKYLKHWDETFPKELEDDFWKFSQEWIESGLLDTKKGKKNVKKGNTSTPKQKKETTKKKATQKKMFENLLNEKNKHVKKRNEKTDTTGGSEDSLKKNGKEISKKTDGKIKRPISKENSIETAEELYERMMKIQESRNVGLYVYCDSCNKTRYLPDTKDPLDLPPKWYCNMNPDPEHNKCTDPEVVVEDEEFLIHNLYNAGSIVWAKMDGFPWWPAMVEDDPDTEDYFWLEGDSLEPTWYHVTFFDSYEVSRAWMRPLHLKPFQANMKNPVIQEKKRTNQYKTRLGVAVKQAGDACAMPLLERLRTYSFIKRYKKPLVSKNKKTIVRKNSATKIGNKKIGEKKRRRVIRIESSEDFVDDSDEIPVDVDKLLENLTSDINNLFP</sequence>
<evidence type="ECO:0008006" key="9">
    <source>
        <dbReference type="Google" id="ProtNLM"/>
    </source>
</evidence>
<feature type="region of interest" description="Disordered" evidence="4">
    <location>
        <begin position="77"/>
        <end position="103"/>
    </location>
</feature>
<evidence type="ECO:0000256" key="1">
    <source>
        <dbReference type="ARBA" id="ARBA00022723"/>
    </source>
</evidence>
<evidence type="ECO:0000256" key="2">
    <source>
        <dbReference type="ARBA" id="ARBA00022771"/>
    </source>
</evidence>
<dbReference type="Proteomes" id="UP001153636">
    <property type="component" value="Chromosome 9"/>
</dbReference>
<evidence type="ECO:0000313" key="7">
    <source>
        <dbReference type="EMBL" id="CAH1114962.1"/>
    </source>
</evidence>
<organism evidence="7 8">
    <name type="scientific">Psylliodes chrysocephalus</name>
    <dbReference type="NCBI Taxonomy" id="3402493"/>
    <lineage>
        <taxon>Eukaryota</taxon>
        <taxon>Metazoa</taxon>
        <taxon>Ecdysozoa</taxon>
        <taxon>Arthropoda</taxon>
        <taxon>Hexapoda</taxon>
        <taxon>Insecta</taxon>
        <taxon>Pterygota</taxon>
        <taxon>Neoptera</taxon>
        <taxon>Endopterygota</taxon>
        <taxon>Coleoptera</taxon>
        <taxon>Polyphaga</taxon>
        <taxon>Cucujiformia</taxon>
        <taxon>Chrysomeloidea</taxon>
        <taxon>Chrysomelidae</taxon>
        <taxon>Galerucinae</taxon>
        <taxon>Alticini</taxon>
        <taxon>Psylliodes</taxon>
    </lineage>
</organism>
<keyword evidence="2" id="KW-0863">Zinc-finger</keyword>
<evidence type="ECO:0000259" key="6">
    <source>
        <dbReference type="PROSITE" id="PS51050"/>
    </source>
</evidence>
<feature type="compositionally biased region" description="Polar residues" evidence="4">
    <location>
        <begin position="49"/>
        <end position="58"/>
    </location>
</feature>
<dbReference type="Gene3D" id="2.30.30.140">
    <property type="match status" value="1"/>
</dbReference>
<dbReference type="SMART" id="SM00293">
    <property type="entry name" value="PWWP"/>
    <property type="match status" value="1"/>
</dbReference>
<dbReference type="GO" id="GO:0008270">
    <property type="term" value="F:zinc ion binding"/>
    <property type="evidence" value="ECO:0007669"/>
    <property type="project" value="UniProtKB-KW"/>
</dbReference>
<feature type="compositionally biased region" description="Basic and acidic residues" evidence="4">
    <location>
        <begin position="203"/>
        <end position="213"/>
    </location>
</feature>
<dbReference type="InterPro" id="IPR042778">
    <property type="entry name" value="ZCWPW1/ZCWPW2"/>
</dbReference>